<dbReference type="Ensembl" id="ENSLLTT00000011915.1">
    <property type="protein sequence ID" value="ENSLLTP00000011460.1"/>
    <property type="gene ID" value="ENSLLTG00000008808.1"/>
</dbReference>
<dbReference type="InterPro" id="IPR039938">
    <property type="entry name" value="Sp4-like"/>
</dbReference>
<proteinExistence type="predicted"/>
<dbReference type="PANTHER" id="PTHR14947">
    <property type="entry name" value="ZINC FINGER PROTEIN"/>
    <property type="match status" value="1"/>
</dbReference>
<name>A0A8C5S1P9_LATLA</name>
<dbReference type="AlphaFoldDB" id="A0A8C5S1P9"/>
<evidence type="ECO:0000313" key="2">
    <source>
        <dbReference type="Proteomes" id="UP000694406"/>
    </source>
</evidence>
<accession>A0A8C5S1P9</accession>
<keyword evidence="2" id="KW-1185">Reference proteome</keyword>
<dbReference type="PANTHER" id="PTHR14947:SF25">
    <property type="entry name" value="C2H2-TYPE DOMAIN-CONTAINING PROTEIN"/>
    <property type="match status" value="1"/>
</dbReference>
<dbReference type="Proteomes" id="UP000694406">
    <property type="component" value="Unplaced"/>
</dbReference>
<reference evidence="1" key="2">
    <citation type="submission" date="2025-09" db="UniProtKB">
        <authorList>
            <consortium name="Ensembl"/>
        </authorList>
    </citation>
    <scope>IDENTIFICATION</scope>
</reference>
<protein>
    <submittedName>
        <fullName evidence="1">Uncharacterized protein</fullName>
    </submittedName>
</protein>
<sequence>MRKFTQEKKTTNVWTVGEHLLIQVPVEVTAESIQERNLTNAQSVINVFDFKLERNHINVWSVGNVLPNLQHFGCTPDITQESGLTSVQSVRNLFISIPEINLLTINQQDRNCLQKVQELLHSKLSRETRLASVRNGV</sequence>
<evidence type="ECO:0000313" key="1">
    <source>
        <dbReference type="Ensembl" id="ENSLLTP00000011460.1"/>
    </source>
</evidence>
<organism evidence="1 2">
    <name type="scientific">Laticauda laticaudata</name>
    <name type="common">Blue-ringed sea krait</name>
    <name type="synonym">Blue-lipped sea krait</name>
    <dbReference type="NCBI Taxonomy" id="8630"/>
    <lineage>
        <taxon>Eukaryota</taxon>
        <taxon>Metazoa</taxon>
        <taxon>Chordata</taxon>
        <taxon>Craniata</taxon>
        <taxon>Vertebrata</taxon>
        <taxon>Euteleostomi</taxon>
        <taxon>Lepidosauria</taxon>
        <taxon>Squamata</taxon>
        <taxon>Bifurcata</taxon>
        <taxon>Unidentata</taxon>
        <taxon>Episquamata</taxon>
        <taxon>Toxicofera</taxon>
        <taxon>Serpentes</taxon>
        <taxon>Colubroidea</taxon>
        <taxon>Elapidae</taxon>
        <taxon>Laticaudinae</taxon>
        <taxon>Laticauda</taxon>
    </lineage>
</organism>
<reference evidence="1" key="1">
    <citation type="submission" date="2025-08" db="UniProtKB">
        <authorList>
            <consortium name="Ensembl"/>
        </authorList>
    </citation>
    <scope>IDENTIFICATION</scope>
</reference>